<dbReference type="Proteomes" id="UP000266239">
    <property type="component" value="Unassembled WGS sequence"/>
</dbReference>
<dbReference type="EMBL" id="QUTD01003398">
    <property type="protein sequence ID" value="RHY72991.1"/>
    <property type="molecule type" value="Genomic_DNA"/>
</dbReference>
<dbReference type="Proteomes" id="UP000285712">
    <property type="component" value="Unassembled WGS sequence"/>
</dbReference>
<evidence type="ECO:0000313" key="9">
    <source>
        <dbReference type="Proteomes" id="UP000265716"/>
    </source>
</evidence>
<evidence type="ECO:0000313" key="15">
    <source>
        <dbReference type="Proteomes" id="UP000285712"/>
    </source>
</evidence>
<evidence type="ECO:0000313" key="4">
    <source>
        <dbReference type="EMBL" id="RHY72991.1"/>
    </source>
</evidence>
<gene>
    <name evidence="1" type="ORF">DYB25_009434</name>
    <name evidence="6" type="ORF">DYB26_003378</name>
    <name evidence="4" type="ORF">DYB30_010371</name>
    <name evidence="8" type="ORF">DYB31_001802</name>
    <name evidence="2" type="ORF">DYB34_009180</name>
    <name evidence="5" type="ORF">DYB35_011756</name>
    <name evidence="7" type="ORF">DYB37_009418</name>
    <name evidence="3" type="ORF">DYB38_006502</name>
</gene>
<evidence type="ECO:0000313" key="8">
    <source>
        <dbReference type="EMBL" id="RHZ19158.1"/>
    </source>
</evidence>
<evidence type="ECO:0000313" key="5">
    <source>
        <dbReference type="EMBL" id="RHY80635.1"/>
    </source>
</evidence>
<evidence type="ECO:0000313" key="12">
    <source>
        <dbReference type="Proteomes" id="UP000266643"/>
    </source>
</evidence>
<name>A0A397FDD6_APHAT</name>
<dbReference type="Proteomes" id="UP000265716">
    <property type="component" value="Unassembled WGS sequence"/>
</dbReference>
<dbReference type="Proteomes" id="UP000286510">
    <property type="component" value="Unassembled WGS sequence"/>
</dbReference>
<dbReference type="Proteomes" id="UP000285430">
    <property type="component" value="Unassembled WGS sequence"/>
</dbReference>
<dbReference type="EMBL" id="QUTH01004388">
    <property type="protein sequence ID" value="RHZ14095.1"/>
    <property type="molecule type" value="Genomic_DNA"/>
</dbReference>
<dbReference type="EMBL" id="QUTG01008564">
    <property type="protein sequence ID" value="RHY80635.1"/>
    <property type="molecule type" value="Genomic_DNA"/>
</dbReference>
<dbReference type="EMBL" id="QUTB01005871">
    <property type="protein sequence ID" value="RHY52849.1"/>
    <property type="molecule type" value="Genomic_DNA"/>
</dbReference>
<evidence type="ECO:0000313" key="6">
    <source>
        <dbReference type="EMBL" id="RHZ14015.1"/>
    </source>
</evidence>
<organism evidence="8 10">
    <name type="scientific">Aphanomyces astaci</name>
    <name type="common">Crayfish plague agent</name>
    <dbReference type="NCBI Taxonomy" id="112090"/>
    <lineage>
        <taxon>Eukaryota</taxon>
        <taxon>Sar</taxon>
        <taxon>Stramenopiles</taxon>
        <taxon>Oomycota</taxon>
        <taxon>Saprolegniomycetes</taxon>
        <taxon>Saprolegniales</taxon>
        <taxon>Verrucalvaceae</taxon>
        <taxon>Aphanomyces</taxon>
    </lineage>
</organism>
<evidence type="ECO:0000313" key="14">
    <source>
        <dbReference type="Proteomes" id="UP000285430"/>
    </source>
</evidence>
<evidence type="ECO:0000313" key="13">
    <source>
        <dbReference type="Proteomes" id="UP000283543"/>
    </source>
</evidence>
<dbReference type="EMBL" id="QUTA01007328">
    <property type="protein sequence ID" value="RHY07454.1"/>
    <property type="molecule type" value="Genomic_DNA"/>
</dbReference>
<protein>
    <submittedName>
        <fullName evidence="8">Uncharacterized protein</fullName>
    </submittedName>
</protein>
<evidence type="ECO:0000313" key="7">
    <source>
        <dbReference type="EMBL" id="RHZ14095.1"/>
    </source>
</evidence>
<evidence type="ECO:0000313" key="3">
    <source>
        <dbReference type="EMBL" id="RHY66199.1"/>
    </source>
</evidence>
<dbReference type="AlphaFoldDB" id="A0A397FDD6"/>
<evidence type="ECO:0000313" key="2">
    <source>
        <dbReference type="EMBL" id="RHY52849.1"/>
    </source>
</evidence>
<proteinExistence type="predicted"/>
<dbReference type="Proteomes" id="UP000266196">
    <property type="component" value="Unassembled WGS sequence"/>
</dbReference>
<evidence type="ECO:0000313" key="1">
    <source>
        <dbReference type="EMBL" id="RHY07454.1"/>
    </source>
</evidence>
<reference evidence="9 10" key="1">
    <citation type="submission" date="2018-08" db="EMBL/GenBank/DDBJ databases">
        <title>Aphanomyces genome sequencing and annotation.</title>
        <authorList>
            <person name="Minardi D."/>
            <person name="Oidtmann B."/>
            <person name="Van Der Giezen M."/>
            <person name="Studholme D.J."/>
        </authorList>
    </citation>
    <scope>NUCLEOTIDE SEQUENCE [LARGE SCALE GENOMIC DNA]</scope>
    <source>
        <strain evidence="8 10">197901</strain>
        <strain evidence="4 12">D2</strain>
        <strain evidence="7 14">Da</strain>
        <strain evidence="6 16">FDL457</strain>
        <strain evidence="3 9">SA</strain>
        <strain evidence="2 13">Si</strain>
        <strain evidence="5 15">Sv</strain>
        <strain evidence="1 11">Yx</strain>
    </source>
</reference>
<accession>A0A397FDD6</accession>
<evidence type="ECO:0000313" key="16">
    <source>
        <dbReference type="Proteomes" id="UP000286510"/>
    </source>
</evidence>
<comment type="caution">
    <text evidence="8">The sequence shown here is derived from an EMBL/GenBank/DDBJ whole genome shotgun (WGS) entry which is preliminary data.</text>
</comment>
<evidence type="ECO:0000313" key="11">
    <source>
        <dbReference type="Proteomes" id="UP000266239"/>
    </source>
</evidence>
<evidence type="ECO:0000313" key="10">
    <source>
        <dbReference type="Proteomes" id="UP000266196"/>
    </source>
</evidence>
<dbReference type="Proteomes" id="UP000283543">
    <property type="component" value="Unassembled WGS sequence"/>
</dbReference>
<dbReference type="EMBL" id="QUTE01009377">
    <property type="protein sequence ID" value="RHZ19158.1"/>
    <property type="molecule type" value="Genomic_DNA"/>
</dbReference>
<sequence length="106" mass="11968">MRAEFAERVHQLVSDHNINDIHNGDQTAVKYEYLPTKTINGINENTVWVQYDGKTKERVTAMVLADTTRPSTHFSWLSDDLVEDQSCCAGQPQTATKFRKAVVEVG</sequence>
<dbReference type="EMBL" id="QUTC01004168">
    <property type="protein sequence ID" value="RHY66199.1"/>
    <property type="molecule type" value="Genomic_DNA"/>
</dbReference>
<dbReference type="Proteomes" id="UP000266643">
    <property type="component" value="Unassembled WGS sequence"/>
</dbReference>
<dbReference type="EMBL" id="QUTF01014219">
    <property type="protein sequence ID" value="RHZ14015.1"/>
    <property type="molecule type" value="Genomic_DNA"/>
</dbReference>